<dbReference type="SUPFAM" id="SSF56024">
    <property type="entry name" value="Phospholipase D/nuclease"/>
    <property type="match status" value="2"/>
</dbReference>
<evidence type="ECO:0000313" key="8">
    <source>
        <dbReference type="EMBL" id="MBB3837644.1"/>
    </source>
</evidence>
<dbReference type="InterPro" id="IPR001736">
    <property type="entry name" value="PLipase_D/transphosphatidylase"/>
</dbReference>
<dbReference type="EC" id="3.1.4.4" evidence="3"/>
<dbReference type="CDD" id="cd09173">
    <property type="entry name" value="PLDc_Nuc_like_unchar1_2"/>
    <property type="match status" value="1"/>
</dbReference>
<dbReference type="Proteomes" id="UP000541352">
    <property type="component" value="Unassembled WGS sequence"/>
</dbReference>
<feature type="domain" description="PLD phosphodiesterase" evidence="7">
    <location>
        <begin position="462"/>
        <end position="493"/>
    </location>
</feature>
<organism evidence="8 9">
    <name type="scientific">Runella defluvii</name>
    <dbReference type="NCBI Taxonomy" id="370973"/>
    <lineage>
        <taxon>Bacteria</taxon>
        <taxon>Pseudomonadati</taxon>
        <taxon>Bacteroidota</taxon>
        <taxon>Cytophagia</taxon>
        <taxon>Cytophagales</taxon>
        <taxon>Spirosomataceae</taxon>
        <taxon>Runella</taxon>
    </lineage>
</organism>
<dbReference type="GO" id="GO:0016891">
    <property type="term" value="F:RNA endonuclease activity producing 5'-phosphomonoesters, hydrolytic mechanism"/>
    <property type="evidence" value="ECO:0007669"/>
    <property type="project" value="TreeGrafter"/>
</dbReference>
<evidence type="ECO:0000256" key="1">
    <source>
        <dbReference type="ARBA" id="ARBA00000798"/>
    </source>
</evidence>
<keyword evidence="9" id="KW-1185">Reference proteome</keyword>
<dbReference type="PANTHER" id="PTHR43856">
    <property type="entry name" value="CARDIOLIPIN HYDROLASE"/>
    <property type="match status" value="1"/>
</dbReference>
<comment type="similarity">
    <text evidence="2">Belongs to the phospholipase D family.</text>
</comment>
<dbReference type="GO" id="GO:0016042">
    <property type="term" value="P:lipid catabolic process"/>
    <property type="evidence" value="ECO:0007669"/>
    <property type="project" value="UniProtKB-KW"/>
</dbReference>
<evidence type="ECO:0000256" key="6">
    <source>
        <dbReference type="ARBA" id="ARBA00023098"/>
    </source>
</evidence>
<keyword evidence="5" id="KW-0442">Lipid degradation</keyword>
<dbReference type="CDD" id="cd09172">
    <property type="entry name" value="PLDc_Nuc_like_unchar1_1"/>
    <property type="match status" value="1"/>
</dbReference>
<evidence type="ECO:0000256" key="2">
    <source>
        <dbReference type="ARBA" id="ARBA00008664"/>
    </source>
</evidence>
<accession>A0A7W6EPK3</accession>
<dbReference type="EMBL" id="JACIBY010000003">
    <property type="protein sequence ID" value="MBB3837644.1"/>
    <property type="molecule type" value="Genomic_DNA"/>
</dbReference>
<feature type="domain" description="PLD phosphodiesterase" evidence="7">
    <location>
        <begin position="273"/>
        <end position="303"/>
    </location>
</feature>
<comment type="caution">
    <text evidence="8">The sequence shown here is derived from an EMBL/GenBank/DDBJ whole genome shotgun (WGS) entry which is preliminary data.</text>
</comment>
<dbReference type="GO" id="GO:0004630">
    <property type="term" value="F:phospholipase D activity"/>
    <property type="evidence" value="ECO:0007669"/>
    <property type="project" value="UniProtKB-EC"/>
</dbReference>
<evidence type="ECO:0000313" key="9">
    <source>
        <dbReference type="Proteomes" id="UP000541352"/>
    </source>
</evidence>
<comment type="catalytic activity">
    <reaction evidence="1">
        <text>a 1,2-diacyl-sn-glycero-3-phosphocholine + H2O = a 1,2-diacyl-sn-glycero-3-phosphate + choline + H(+)</text>
        <dbReference type="Rhea" id="RHEA:14445"/>
        <dbReference type="ChEBI" id="CHEBI:15354"/>
        <dbReference type="ChEBI" id="CHEBI:15377"/>
        <dbReference type="ChEBI" id="CHEBI:15378"/>
        <dbReference type="ChEBI" id="CHEBI:57643"/>
        <dbReference type="ChEBI" id="CHEBI:58608"/>
        <dbReference type="EC" id="3.1.4.4"/>
    </reaction>
</comment>
<keyword evidence="6" id="KW-0443">Lipid metabolism</keyword>
<dbReference type="InterPro" id="IPR051406">
    <property type="entry name" value="PLD_domain"/>
</dbReference>
<evidence type="ECO:0000256" key="5">
    <source>
        <dbReference type="ARBA" id="ARBA00022963"/>
    </source>
</evidence>
<evidence type="ECO:0000256" key="3">
    <source>
        <dbReference type="ARBA" id="ARBA00012027"/>
    </source>
</evidence>
<dbReference type="PANTHER" id="PTHR43856:SF1">
    <property type="entry name" value="MITOCHONDRIAL CARDIOLIPIN HYDROLASE"/>
    <property type="match status" value="1"/>
</dbReference>
<reference evidence="8 9" key="1">
    <citation type="submission" date="2020-08" db="EMBL/GenBank/DDBJ databases">
        <title>Genomic Encyclopedia of Type Strains, Phase IV (KMG-IV): sequencing the most valuable type-strain genomes for metagenomic binning, comparative biology and taxonomic classification.</title>
        <authorList>
            <person name="Goeker M."/>
        </authorList>
    </citation>
    <scope>NUCLEOTIDE SEQUENCE [LARGE SCALE GENOMIC DNA]</scope>
    <source>
        <strain evidence="8 9">DSM 17976</strain>
    </source>
</reference>
<name>A0A7W6EPK3_9BACT</name>
<dbReference type="RefSeq" id="WP_183972360.1">
    <property type="nucleotide sequence ID" value="NZ_JACIBY010000003.1"/>
</dbReference>
<evidence type="ECO:0000259" key="7">
    <source>
        <dbReference type="PROSITE" id="PS50035"/>
    </source>
</evidence>
<protein>
    <recommendedName>
        <fullName evidence="3">phospholipase D</fullName>
        <ecNumber evidence="3">3.1.4.4</ecNumber>
    </recommendedName>
</protein>
<dbReference type="GO" id="GO:0006793">
    <property type="term" value="P:phosphorus metabolic process"/>
    <property type="evidence" value="ECO:0007669"/>
    <property type="project" value="UniProtKB-ARBA"/>
</dbReference>
<dbReference type="SMART" id="SM00155">
    <property type="entry name" value="PLDc"/>
    <property type="match status" value="2"/>
</dbReference>
<dbReference type="Gene3D" id="3.30.870.10">
    <property type="entry name" value="Endonuclease Chain A"/>
    <property type="match status" value="2"/>
</dbReference>
<proteinExistence type="inferred from homology"/>
<gene>
    <name evidence="8" type="ORF">FHS57_001641</name>
</gene>
<dbReference type="Pfam" id="PF13091">
    <property type="entry name" value="PLDc_2"/>
    <property type="match status" value="2"/>
</dbReference>
<keyword evidence="4" id="KW-0378">Hydrolase</keyword>
<evidence type="ECO:0000256" key="4">
    <source>
        <dbReference type="ARBA" id="ARBA00022801"/>
    </source>
</evidence>
<dbReference type="AlphaFoldDB" id="A0A7W6EPK3"/>
<dbReference type="PROSITE" id="PS50035">
    <property type="entry name" value="PLD"/>
    <property type="match status" value="2"/>
</dbReference>
<sequence length="570" mass="63872">MATNSFQIVGKNPNALFSLKVHRGEGMALLAMNWLNGTPTNDFVGFAIEYKYPKGNRYIPIKNRITFEGFEKDSDRYSSLRSPIQMFRWVHFPTRTNDVGLFTYRVTPVFMSSKSELTYGEPQVVSIDLFSDTYPDELNVTFTRGFIASQAFVDRYGKEAVKTLLPLKAALGVDFVPTHPKSKEALEWMGFEAREKINQLLSEAIEDQESKVYVVAYDLSIKEIADKLQELGARLKIIIDDSGDHNEHDSGENQVASKLALSAGNGNVKRQNLGGLQHNKMIVVDSPRRKAVVFGSTNFSWRGFFVQANNALIVQGKQVVDVAKAAFNNYWDSDNIKAKFVETNSAVWNDLGLPTIDAKVTFSPHSRDNSVLESIAADIKKAKTSVFYSLAFLHQMSKTGALVTAIDEVTADPRIFVYGMSDKRRGGLDLQKPNGNVAPVFASNLTDEALPEPFKSEPSGGTGTQLHHKFVVLDFDKPSARVYLGSYNFSNAADRNNGENLVLIKDKKVAVSYMIEALRLFDHYHFRVKQAEARNAKIFLSKPPQSGQEAWWKEAFTETTSKHRDRLLFS</sequence>
<dbReference type="InterPro" id="IPR025202">
    <property type="entry name" value="PLD-like_dom"/>
</dbReference>